<feature type="transmembrane region" description="Helical" evidence="7">
    <location>
        <begin position="364"/>
        <end position="384"/>
    </location>
</feature>
<evidence type="ECO:0000313" key="8">
    <source>
        <dbReference type="EMBL" id="HIX01155.1"/>
    </source>
</evidence>
<dbReference type="InterPro" id="IPR004776">
    <property type="entry name" value="Mem_transp_PIN-like"/>
</dbReference>
<feature type="transmembrane region" description="Helical" evidence="7">
    <location>
        <begin position="334"/>
        <end position="352"/>
    </location>
</feature>
<evidence type="ECO:0000256" key="5">
    <source>
        <dbReference type="ARBA" id="ARBA00022989"/>
    </source>
</evidence>
<feature type="transmembrane region" description="Helical" evidence="7">
    <location>
        <begin position="6"/>
        <end position="23"/>
    </location>
</feature>
<keyword evidence="2" id="KW-0813">Transport</keyword>
<feature type="transmembrane region" description="Helical" evidence="7">
    <location>
        <begin position="97"/>
        <end position="117"/>
    </location>
</feature>
<sequence length="392" mass="41817">MTSIIINDIIPILVIMLLGYICGKFHVFDDDQRQGLNKLVLNIALPAALFISIVKATRQIFAKDIVLTLISIVGVTGLFMLSYFLDKLMFHRSTQEAAVCALIAGSPTIGFLGFAVLDPIYGNNVNTNLVIGIVSIVVNAITIPIGLSLVNQGQAKARAKAAKSATTATAKAAPKKVDPKKTHTTLVDTETIPNGVPVTDAEAKALREHGVKREIDLVRAEYEYTKLEDADKTPSVWSSILNAVKQPVAAAPLIAVIFVLVGIHIPASWAPTFDLVAKANSGVAVLAAGLALSTVKFSIDKEALWNTFFRLFLTPAIIVAAAYLCGMGSDPTKISMLCLAVGLPPAFSGIIISSRYNIYVKEGASSVALSTVGFAVSCIFWIWALPLIAHIF</sequence>
<evidence type="ECO:0000256" key="6">
    <source>
        <dbReference type="ARBA" id="ARBA00023136"/>
    </source>
</evidence>
<dbReference type="PANTHER" id="PTHR36838:SF1">
    <property type="entry name" value="SLR1864 PROTEIN"/>
    <property type="match status" value="1"/>
</dbReference>
<keyword evidence="5 7" id="KW-1133">Transmembrane helix</keyword>
<feature type="transmembrane region" description="Helical" evidence="7">
    <location>
        <begin position="65"/>
        <end position="85"/>
    </location>
</feature>
<keyword evidence="4 7" id="KW-0812">Transmembrane</keyword>
<comment type="subcellular location">
    <subcellularLocation>
        <location evidence="1">Membrane</location>
        <topology evidence="1">Multi-pass membrane protein</topology>
    </subcellularLocation>
</comment>
<dbReference type="GO" id="GO:0016020">
    <property type="term" value="C:membrane"/>
    <property type="evidence" value="ECO:0007669"/>
    <property type="project" value="UniProtKB-SubCell"/>
</dbReference>
<feature type="transmembrane region" description="Helical" evidence="7">
    <location>
        <begin position="248"/>
        <end position="269"/>
    </location>
</feature>
<evidence type="ECO:0000256" key="4">
    <source>
        <dbReference type="ARBA" id="ARBA00022692"/>
    </source>
</evidence>
<dbReference type="EMBL" id="DXFP01000002">
    <property type="protein sequence ID" value="HIX01155.1"/>
    <property type="molecule type" value="Genomic_DNA"/>
</dbReference>
<dbReference type="Proteomes" id="UP000823963">
    <property type="component" value="Unassembled WGS sequence"/>
</dbReference>
<dbReference type="GO" id="GO:0055085">
    <property type="term" value="P:transmembrane transport"/>
    <property type="evidence" value="ECO:0007669"/>
    <property type="project" value="InterPro"/>
</dbReference>
<keyword evidence="3" id="KW-1003">Cell membrane</keyword>
<evidence type="ECO:0000256" key="1">
    <source>
        <dbReference type="ARBA" id="ARBA00004141"/>
    </source>
</evidence>
<feature type="transmembrane region" description="Helical" evidence="7">
    <location>
        <begin position="129"/>
        <end position="150"/>
    </location>
</feature>
<reference evidence="8" key="2">
    <citation type="submission" date="2021-04" db="EMBL/GenBank/DDBJ databases">
        <authorList>
            <person name="Gilroy R."/>
        </authorList>
    </citation>
    <scope>NUCLEOTIDE SEQUENCE</scope>
    <source>
        <strain evidence="8">6627</strain>
    </source>
</reference>
<evidence type="ECO:0000256" key="2">
    <source>
        <dbReference type="ARBA" id="ARBA00022448"/>
    </source>
</evidence>
<name>A0A9D1UVF8_9LACO</name>
<evidence type="ECO:0000313" key="9">
    <source>
        <dbReference type="Proteomes" id="UP000823963"/>
    </source>
</evidence>
<feature type="transmembrane region" description="Helical" evidence="7">
    <location>
        <begin position="35"/>
        <end position="53"/>
    </location>
</feature>
<proteinExistence type="predicted"/>
<feature type="transmembrane region" description="Helical" evidence="7">
    <location>
        <begin position="307"/>
        <end position="328"/>
    </location>
</feature>
<protein>
    <submittedName>
        <fullName evidence="8">AEC family transporter</fullName>
    </submittedName>
</protein>
<organism evidence="8 9">
    <name type="scientific">Candidatus Ligilactobacillus excrementigallinarum</name>
    <dbReference type="NCBI Taxonomy" id="2838641"/>
    <lineage>
        <taxon>Bacteria</taxon>
        <taxon>Bacillati</taxon>
        <taxon>Bacillota</taxon>
        <taxon>Bacilli</taxon>
        <taxon>Lactobacillales</taxon>
        <taxon>Lactobacillaceae</taxon>
        <taxon>Ligilactobacillus</taxon>
    </lineage>
</organism>
<dbReference type="Pfam" id="PF03547">
    <property type="entry name" value="Mem_trans"/>
    <property type="match status" value="1"/>
</dbReference>
<gene>
    <name evidence="8" type="ORF">H9861_00150</name>
</gene>
<feature type="transmembrane region" description="Helical" evidence="7">
    <location>
        <begin position="275"/>
        <end position="295"/>
    </location>
</feature>
<comment type="caution">
    <text evidence="8">The sequence shown here is derived from an EMBL/GenBank/DDBJ whole genome shotgun (WGS) entry which is preliminary data.</text>
</comment>
<evidence type="ECO:0000256" key="3">
    <source>
        <dbReference type="ARBA" id="ARBA00022475"/>
    </source>
</evidence>
<accession>A0A9D1UVF8</accession>
<reference evidence="8" key="1">
    <citation type="journal article" date="2021" name="PeerJ">
        <title>Extensive microbial diversity within the chicken gut microbiome revealed by metagenomics and culture.</title>
        <authorList>
            <person name="Gilroy R."/>
            <person name="Ravi A."/>
            <person name="Getino M."/>
            <person name="Pursley I."/>
            <person name="Horton D.L."/>
            <person name="Alikhan N.F."/>
            <person name="Baker D."/>
            <person name="Gharbi K."/>
            <person name="Hall N."/>
            <person name="Watson M."/>
            <person name="Adriaenssens E.M."/>
            <person name="Foster-Nyarko E."/>
            <person name="Jarju S."/>
            <person name="Secka A."/>
            <person name="Antonio M."/>
            <person name="Oren A."/>
            <person name="Chaudhuri R.R."/>
            <person name="La Ragione R."/>
            <person name="Hildebrand F."/>
            <person name="Pallen M.J."/>
        </authorList>
    </citation>
    <scope>NUCLEOTIDE SEQUENCE</scope>
    <source>
        <strain evidence="8">6627</strain>
    </source>
</reference>
<keyword evidence="6 7" id="KW-0472">Membrane</keyword>
<evidence type="ECO:0000256" key="7">
    <source>
        <dbReference type="SAM" id="Phobius"/>
    </source>
</evidence>
<dbReference type="PANTHER" id="PTHR36838">
    <property type="entry name" value="AUXIN EFFLUX CARRIER FAMILY PROTEIN"/>
    <property type="match status" value="1"/>
</dbReference>
<dbReference type="AlphaFoldDB" id="A0A9D1UVF8"/>